<evidence type="ECO:0000259" key="4">
    <source>
        <dbReference type="Pfam" id="PF08125"/>
    </source>
</evidence>
<comment type="caution">
    <text evidence="5">The sequence shown here is derived from an EMBL/GenBank/DDBJ whole genome shotgun (WGS) entry which is preliminary data.</text>
</comment>
<dbReference type="Gene3D" id="1.10.1040.10">
    <property type="entry name" value="N-(1-d-carboxylethyl)-l-norvaline Dehydrogenase, domain 2"/>
    <property type="match status" value="1"/>
</dbReference>
<protein>
    <submittedName>
        <fullName evidence="5">Mannitol dehydrogenase family protein</fullName>
    </submittedName>
</protein>
<dbReference type="InterPro" id="IPR008927">
    <property type="entry name" value="6-PGluconate_DH-like_C_sf"/>
</dbReference>
<dbReference type="SUPFAM" id="SSF48179">
    <property type="entry name" value="6-phosphogluconate dehydrogenase C-terminal domain-like"/>
    <property type="match status" value="1"/>
</dbReference>
<evidence type="ECO:0000259" key="3">
    <source>
        <dbReference type="Pfam" id="PF01232"/>
    </source>
</evidence>
<dbReference type="InterPro" id="IPR013118">
    <property type="entry name" value="Mannitol_DH_C"/>
</dbReference>
<dbReference type="InterPro" id="IPR036291">
    <property type="entry name" value="NAD(P)-bd_dom_sf"/>
</dbReference>
<evidence type="ECO:0000313" key="6">
    <source>
        <dbReference type="Proteomes" id="UP000612352"/>
    </source>
</evidence>
<dbReference type="Proteomes" id="UP000612352">
    <property type="component" value="Unassembled WGS sequence"/>
</dbReference>
<dbReference type="SUPFAM" id="SSF51735">
    <property type="entry name" value="NAD(P)-binding Rossmann-fold domains"/>
    <property type="match status" value="1"/>
</dbReference>
<dbReference type="PANTHER" id="PTHR43362">
    <property type="entry name" value="MANNITOL DEHYDROGENASE DSF1-RELATED"/>
    <property type="match status" value="1"/>
</dbReference>
<organism evidence="5 6">
    <name type="scientific">Brachybacterium halotolerans</name>
    <dbReference type="NCBI Taxonomy" id="2795215"/>
    <lineage>
        <taxon>Bacteria</taxon>
        <taxon>Bacillati</taxon>
        <taxon>Actinomycetota</taxon>
        <taxon>Actinomycetes</taxon>
        <taxon>Micrococcales</taxon>
        <taxon>Dermabacteraceae</taxon>
        <taxon>Brachybacterium</taxon>
    </lineage>
</organism>
<sequence>MSTPSTPDAAASAADAAPSAGGRLVHLGIGNFSRAHTLPYTADAGAGEDAWRVSAFTGRSPAIAETLEAQGNRYGLVVREADGDQVRLLDVLDEVRPASDIEALQRLIADPEVSVVTLTITEKGYAAGDDPAVSAPARLALGLRARREAGVEEPIALVSCDNLPGNGEVLREAVLSAADADTRDWFDDHVDVISTMVDRITPAASAEDQRIVEEATGFADRATVVTEPFTEWVVQDAFRGRRPAWETAGAQLVEDVEVHEQRKLRLLNGAHSLMAYAGQLAGHERVDQAISDPAVRALVDALWADARATLPLPAAELDAYTAALVERFENPRMADALDRIAADGSVKLTVRALPVIADRGGPAQASGALALVAAWTAFVTWRVATGTSFSDPRADEISGAARLEDPTARVQALLDIVIDGGAPQDLVDAVVAAEGTLPRA</sequence>
<dbReference type="RefSeq" id="WP_200501662.1">
    <property type="nucleotide sequence ID" value="NZ_JAEDAJ010000002.1"/>
</dbReference>
<accession>A0ABS1B8P8</accession>
<feature type="domain" description="Mannitol dehydrogenase C-terminal" evidence="4">
    <location>
        <begin position="255"/>
        <end position="417"/>
    </location>
</feature>
<gene>
    <name evidence="5" type="ORF">I8D64_06390</name>
</gene>
<evidence type="ECO:0000313" key="5">
    <source>
        <dbReference type="EMBL" id="MBK0331029.1"/>
    </source>
</evidence>
<comment type="catalytic activity">
    <reaction evidence="2">
        <text>D-mannitol 1-phosphate + NAD(+) = beta-D-fructose 6-phosphate + NADH + H(+)</text>
        <dbReference type="Rhea" id="RHEA:19661"/>
        <dbReference type="ChEBI" id="CHEBI:15378"/>
        <dbReference type="ChEBI" id="CHEBI:57540"/>
        <dbReference type="ChEBI" id="CHEBI:57634"/>
        <dbReference type="ChEBI" id="CHEBI:57945"/>
        <dbReference type="ChEBI" id="CHEBI:61381"/>
        <dbReference type="EC" id="1.1.1.17"/>
    </reaction>
</comment>
<dbReference type="PRINTS" id="PR00084">
    <property type="entry name" value="MTLDHDRGNASE"/>
</dbReference>
<dbReference type="Pfam" id="PF08125">
    <property type="entry name" value="Mannitol_dh_C"/>
    <property type="match status" value="1"/>
</dbReference>
<dbReference type="EMBL" id="JAEDAJ010000002">
    <property type="protein sequence ID" value="MBK0331029.1"/>
    <property type="molecule type" value="Genomic_DNA"/>
</dbReference>
<dbReference type="PANTHER" id="PTHR43362:SF1">
    <property type="entry name" value="MANNITOL DEHYDROGENASE 2-RELATED"/>
    <property type="match status" value="1"/>
</dbReference>
<dbReference type="Pfam" id="PF01232">
    <property type="entry name" value="Mannitol_dh"/>
    <property type="match status" value="1"/>
</dbReference>
<keyword evidence="1" id="KW-0560">Oxidoreductase</keyword>
<dbReference type="InterPro" id="IPR050988">
    <property type="entry name" value="Mannitol_DH/Oxidoreductase"/>
</dbReference>
<keyword evidence="6" id="KW-1185">Reference proteome</keyword>
<evidence type="ECO:0000256" key="2">
    <source>
        <dbReference type="ARBA" id="ARBA00048615"/>
    </source>
</evidence>
<reference evidence="5 6" key="1">
    <citation type="submission" date="2020-12" db="EMBL/GenBank/DDBJ databases">
        <title>Brachybacterium sp. MASK1Z-5, whole genome shotgun sequence.</title>
        <authorList>
            <person name="Tuo L."/>
        </authorList>
    </citation>
    <scope>NUCLEOTIDE SEQUENCE [LARGE SCALE GENOMIC DNA]</scope>
    <source>
        <strain evidence="5 6">MASK1Z-5</strain>
    </source>
</reference>
<dbReference type="InterPro" id="IPR000669">
    <property type="entry name" value="Mannitol_DH"/>
</dbReference>
<feature type="domain" description="Mannitol dehydrogenase N-terminal" evidence="3">
    <location>
        <begin position="23"/>
        <end position="246"/>
    </location>
</feature>
<dbReference type="Gene3D" id="3.40.50.720">
    <property type="entry name" value="NAD(P)-binding Rossmann-like Domain"/>
    <property type="match status" value="1"/>
</dbReference>
<proteinExistence type="predicted"/>
<name>A0ABS1B8P8_9MICO</name>
<dbReference type="InterPro" id="IPR013328">
    <property type="entry name" value="6PGD_dom2"/>
</dbReference>
<evidence type="ECO:0000256" key="1">
    <source>
        <dbReference type="ARBA" id="ARBA00023002"/>
    </source>
</evidence>
<dbReference type="InterPro" id="IPR013131">
    <property type="entry name" value="Mannitol_DH_N"/>
</dbReference>